<evidence type="ECO:0000313" key="2">
    <source>
        <dbReference type="EMBL" id="EET62504.1"/>
    </source>
</evidence>
<dbReference type="SUPFAM" id="SSF54001">
    <property type="entry name" value="Cysteine proteinases"/>
    <property type="match status" value="1"/>
</dbReference>
<dbReference type="InterPro" id="IPR002931">
    <property type="entry name" value="Transglutaminase-like"/>
</dbReference>
<sequence>MKTLDFYYRMRLDFEAPVREHDFALRYVPHTDSVQEITVRTKKVEPADWLCEETDTFGNHLYIGRCSREHDYFMYEVSGTARVDVSQRTREECRSCYSYPTRLTAYEPEVLAFLKRIRLPDCTNFEKACILMQYLYDHFTYESGVTNIDTTAGEALREGRGVCQDYAHIFIALCKCSHIPARYVAGLQIGEGATHAWAEIYDDGMWKGFDPTHNRFIDNVYIKLSHGRDYTDCILDRGVFYGRTGQKQEIYVNVEEIT</sequence>
<dbReference type="PANTHER" id="PTHR33490">
    <property type="entry name" value="BLR5614 PROTEIN-RELATED"/>
    <property type="match status" value="1"/>
</dbReference>
<name>C6LA97_9FIRM</name>
<comment type="caution">
    <text evidence="2">The sequence shown here is derived from an EMBL/GenBank/DDBJ whole genome shotgun (WGS) entry which is preliminary data.</text>
</comment>
<protein>
    <submittedName>
        <fullName evidence="2">Transglutaminase-like protein</fullName>
    </submittedName>
</protein>
<evidence type="ECO:0000313" key="3">
    <source>
        <dbReference type="Proteomes" id="UP000005561"/>
    </source>
</evidence>
<dbReference type="AlphaFoldDB" id="C6LA97"/>
<proteinExistence type="predicted"/>
<dbReference type="OrthoDB" id="1817605at2"/>
<dbReference type="RefSeq" id="WP_006860339.1">
    <property type="nucleotide sequence ID" value="NZ_ACCL02000002.1"/>
</dbReference>
<dbReference type="PANTHER" id="PTHR33490:SF6">
    <property type="entry name" value="SLL1049 PROTEIN"/>
    <property type="match status" value="1"/>
</dbReference>
<keyword evidence="3" id="KW-1185">Reference proteome</keyword>
<accession>C6LA97</accession>
<dbReference type="Gene3D" id="3.10.620.30">
    <property type="match status" value="1"/>
</dbReference>
<dbReference type="Pfam" id="PF08379">
    <property type="entry name" value="Bact_transglu_N"/>
    <property type="match status" value="1"/>
</dbReference>
<reference evidence="2" key="1">
    <citation type="submission" date="2009-07" db="EMBL/GenBank/DDBJ databases">
        <authorList>
            <person name="Weinstock G."/>
            <person name="Sodergren E."/>
            <person name="Clifton S."/>
            <person name="Fulton L."/>
            <person name="Fulton B."/>
            <person name="Courtney L."/>
            <person name="Fronick C."/>
            <person name="Harrison M."/>
            <person name="Strong C."/>
            <person name="Farmer C."/>
            <person name="Delahaunty K."/>
            <person name="Markovic C."/>
            <person name="Hall O."/>
            <person name="Minx P."/>
            <person name="Tomlinson C."/>
            <person name="Mitreva M."/>
            <person name="Nelson J."/>
            <person name="Hou S."/>
            <person name="Wollam A."/>
            <person name="Pepin K.H."/>
            <person name="Johnson M."/>
            <person name="Bhonagiri V."/>
            <person name="Nash W.E."/>
            <person name="Warren W."/>
            <person name="Chinwalla A."/>
            <person name="Mardis E.R."/>
            <person name="Wilson R.K."/>
        </authorList>
    </citation>
    <scope>NUCLEOTIDE SEQUENCE [LARGE SCALE GENOMIC DNA]</scope>
    <source>
        <strain evidence="2">DSM 14469</strain>
    </source>
</reference>
<gene>
    <name evidence="2" type="ORF">BRYFOR_05539</name>
</gene>
<dbReference type="Pfam" id="PF01841">
    <property type="entry name" value="Transglut_core"/>
    <property type="match status" value="1"/>
</dbReference>
<dbReference type="Proteomes" id="UP000005561">
    <property type="component" value="Unassembled WGS sequence"/>
</dbReference>
<evidence type="ECO:0000259" key="1">
    <source>
        <dbReference type="SMART" id="SM00460"/>
    </source>
</evidence>
<dbReference type="InterPro" id="IPR013589">
    <property type="entry name" value="Bac_transglu_N"/>
</dbReference>
<dbReference type="InterPro" id="IPR038765">
    <property type="entry name" value="Papain-like_cys_pep_sf"/>
</dbReference>
<dbReference type="eggNOG" id="COG1305">
    <property type="taxonomic scope" value="Bacteria"/>
</dbReference>
<dbReference type="EMBL" id="ACCL02000002">
    <property type="protein sequence ID" value="EET62504.1"/>
    <property type="molecule type" value="Genomic_DNA"/>
</dbReference>
<feature type="domain" description="Transglutaminase-like" evidence="1">
    <location>
        <begin position="155"/>
        <end position="213"/>
    </location>
</feature>
<organism evidence="2 3">
    <name type="scientific">Marvinbryantia formatexigens DSM 14469</name>
    <dbReference type="NCBI Taxonomy" id="478749"/>
    <lineage>
        <taxon>Bacteria</taxon>
        <taxon>Bacillati</taxon>
        <taxon>Bacillota</taxon>
        <taxon>Clostridia</taxon>
        <taxon>Lachnospirales</taxon>
        <taxon>Lachnospiraceae</taxon>
        <taxon>Marvinbryantia</taxon>
    </lineage>
</organism>
<dbReference type="SMART" id="SM00460">
    <property type="entry name" value="TGc"/>
    <property type="match status" value="1"/>
</dbReference>
<dbReference type="STRING" id="168384.SAMN05660368_02198"/>